<evidence type="ECO:0000256" key="1">
    <source>
        <dbReference type="SAM" id="Phobius"/>
    </source>
</evidence>
<protein>
    <submittedName>
        <fullName evidence="2">Uncharacterized protein</fullName>
    </submittedName>
</protein>
<accession>A0ABN9B5E1</accession>
<feature type="transmembrane region" description="Helical" evidence="1">
    <location>
        <begin position="6"/>
        <end position="29"/>
    </location>
</feature>
<dbReference type="EMBL" id="CATNWA010002444">
    <property type="protein sequence ID" value="CAI9542885.1"/>
    <property type="molecule type" value="Genomic_DNA"/>
</dbReference>
<dbReference type="Proteomes" id="UP001162483">
    <property type="component" value="Unassembled WGS sequence"/>
</dbReference>
<reference evidence="2" key="1">
    <citation type="submission" date="2023-05" db="EMBL/GenBank/DDBJ databases">
        <authorList>
            <person name="Stuckert A."/>
        </authorList>
    </citation>
    <scope>NUCLEOTIDE SEQUENCE</scope>
</reference>
<keyword evidence="1" id="KW-0812">Transmembrane</keyword>
<sequence length="59" mass="7003">SNLQYLAIYLVYCIYLQYQFIILIFSIYLKYLPTIPILSNQAFLNQGAWALWGVPWQNV</sequence>
<feature type="non-terminal residue" evidence="2">
    <location>
        <position position="1"/>
    </location>
</feature>
<keyword evidence="1" id="KW-0472">Membrane</keyword>
<evidence type="ECO:0000313" key="2">
    <source>
        <dbReference type="EMBL" id="CAI9542885.1"/>
    </source>
</evidence>
<proteinExistence type="predicted"/>
<comment type="caution">
    <text evidence="2">The sequence shown here is derived from an EMBL/GenBank/DDBJ whole genome shotgun (WGS) entry which is preliminary data.</text>
</comment>
<gene>
    <name evidence="2" type="ORF">SPARVUS_LOCUS2161862</name>
</gene>
<keyword evidence="3" id="KW-1185">Reference proteome</keyword>
<organism evidence="2 3">
    <name type="scientific">Staurois parvus</name>
    <dbReference type="NCBI Taxonomy" id="386267"/>
    <lineage>
        <taxon>Eukaryota</taxon>
        <taxon>Metazoa</taxon>
        <taxon>Chordata</taxon>
        <taxon>Craniata</taxon>
        <taxon>Vertebrata</taxon>
        <taxon>Euteleostomi</taxon>
        <taxon>Amphibia</taxon>
        <taxon>Batrachia</taxon>
        <taxon>Anura</taxon>
        <taxon>Neobatrachia</taxon>
        <taxon>Ranoidea</taxon>
        <taxon>Ranidae</taxon>
        <taxon>Staurois</taxon>
    </lineage>
</organism>
<evidence type="ECO:0000313" key="3">
    <source>
        <dbReference type="Proteomes" id="UP001162483"/>
    </source>
</evidence>
<name>A0ABN9B5E1_9NEOB</name>
<keyword evidence="1" id="KW-1133">Transmembrane helix</keyword>